<accession>A0A9D1TUD5</accession>
<evidence type="ECO:0000313" key="1">
    <source>
        <dbReference type="EMBL" id="HIW07111.1"/>
    </source>
</evidence>
<dbReference type="AlphaFoldDB" id="A0A9D1TUD5"/>
<organism evidence="1 2">
    <name type="scientific">Candidatus Ignatzschineria merdigallinarum</name>
    <dbReference type="NCBI Taxonomy" id="2838621"/>
    <lineage>
        <taxon>Bacteria</taxon>
        <taxon>Pseudomonadati</taxon>
        <taxon>Pseudomonadota</taxon>
        <taxon>Gammaproteobacteria</taxon>
        <taxon>Cardiobacteriales</taxon>
        <taxon>Ignatzschineriaceae</taxon>
        <taxon>Ignatzschineria</taxon>
    </lineage>
</organism>
<proteinExistence type="predicted"/>
<dbReference type="Proteomes" id="UP000823934">
    <property type="component" value="Unassembled WGS sequence"/>
</dbReference>
<sequence length="68" mass="8379">MSKQYGVKMTLPKHSTYRRENLLGNEFSAERWFDSAEARQKFLDSYQNDFIYYRIGDRPRYKYELIEK</sequence>
<evidence type="ECO:0000313" key="2">
    <source>
        <dbReference type="Proteomes" id="UP000823934"/>
    </source>
</evidence>
<reference evidence="1" key="2">
    <citation type="submission" date="2021-04" db="EMBL/GenBank/DDBJ databases">
        <authorList>
            <person name="Gilroy R."/>
        </authorList>
    </citation>
    <scope>NUCLEOTIDE SEQUENCE</scope>
    <source>
        <strain evidence="1">CHK160-9182</strain>
    </source>
</reference>
<gene>
    <name evidence="1" type="ORF">H9889_07285</name>
</gene>
<dbReference type="EMBL" id="DXHP01000164">
    <property type="protein sequence ID" value="HIW07111.1"/>
    <property type="molecule type" value="Genomic_DNA"/>
</dbReference>
<protein>
    <submittedName>
        <fullName evidence="1">Uncharacterized protein</fullName>
    </submittedName>
</protein>
<comment type="caution">
    <text evidence="1">The sequence shown here is derived from an EMBL/GenBank/DDBJ whole genome shotgun (WGS) entry which is preliminary data.</text>
</comment>
<reference evidence="1" key="1">
    <citation type="journal article" date="2021" name="PeerJ">
        <title>Extensive microbial diversity within the chicken gut microbiome revealed by metagenomics and culture.</title>
        <authorList>
            <person name="Gilroy R."/>
            <person name="Ravi A."/>
            <person name="Getino M."/>
            <person name="Pursley I."/>
            <person name="Horton D.L."/>
            <person name="Alikhan N.F."/>
            <person name="Baker D."/>
            <person name="Gharbi K."/>
            <person name="Hall N."/>
            <person name="Watson M."/>
            <person name="Adriaenssens E.M."/>
            <person name="Foster-Nyarko E."/>
            <person name="Jarju S."/>
            <person name="Secka A."/>
            <person name="Antonio M."/>
            <person name="Oren A."/>
            <person name="Chaudhuri R.R."/>
            <person name="La Ragione R."/>
            <person name="Hildebrand F."/>
            <person name="Pallen M.J."/>
        </authorList>
    </citation>
    <scope>NUCLEOTIDE SEQUENCE</scope>
    <source>
        <strain evidence="1">CHK160-9182</strain>
    </source>
</reference>
<name>A0A9D1TUD5_9GAMM</name>